<protein>
    <submittedName>
        <fullName evidence="7 8">Cytochrome c</fullName>
    </submittedName>
</protein>
<feature type="domain" description="Cytochrome c" evidence="6">
    <location>
        <begin position="44"/>
        <end position="123"/>
    </location>
</feature>
<evidence type="ECO:0000313" key="8">
    <source>
        <dbReference type="EMBL" id="NEL77023.1"/>
    </source>
</evidence>
<dbReference type="InterPro" id="IPR009056">
    <property type="entry name" value="Cyt_c-like_dom"/>
</dbReference>
<keyword evidence="5" id="KW-0732">Signal</keyword>
<dbReference type="Pfam" id="PF13442">
    <property type="entry name" value="Cytochrome_CBB3"/>
    <property type="match status" value="1"/>
</dbReference>
<dbReference type="SUPFAM" id="SSF46626">
    <property type="entry name" value="Cytochrome c"/>
    <property type="match status" value="1"/>
</dbReference>
<keyword evidence="3 4" id="KW-0408">Iron</keyword>
<dbReference type="Gene3D" id="1.10.760.10">
    <property type="entry name" value="Cytochrome c-like domain"/>
    <property type="match status" value="1"/>
</dbReference>
<evidence type="ECO:0000256" key="5">
    <source>
        <dbReference type="SAM" id="SignalP"/>
    </source>
</evidence>
<evidence type="ECO:0000313" key="9">
    <source>
        <dbReference type="EMBL" id="RXD55757.1"/>
    </source>
</evidence>
<dbReference type="RefSeq" id="WP_008577889.1">
    <property type="nucleotide sequence ID" value="NZ_CP018475.1"/>
</dbReference>
<comment type="caution">
    <text evidence="8">The sequence shown here is derived from an EMBL/GenBank/DDBJ whole genome shotgun (WGS) entry which is preliminary data.</text>
</comment>
<dbReference type="Proteomes" id="UP000035369">
    <property type="component" value="Unassembled WGS sequence"/>
</dbReference>
<organism evidence="8 12">
    <name type="scientific">Xanthomonas perforans</name>
    <dbReference type="NCBI Taxonomy" id="442694"/>
    <lineage>
        <taxon>Bacteria</taxon>
        <taxon>Pseudomonadati</taxon>
        <taxon>Pseudomonadota</taxon>
        <taxon>Gammaproteobacteria</taxon>
        <taxon>Lysobacterales</taxon>
        <taxon>Lysobacteraceae</taxon>
        <taxon>Xanthomonas</taxon>
    </lineage>
</organism>
<evidence type="ECO:0000256" key="4">
    <source>
        <dbReference type="PROSITE-ProRule" id="PRU00433"/>
    </source>
</evidence>
<feature type="signal peptide" evidence="5">
    <location>
        <begin position="1"/>
        <end position="28"/>
    </location>
</feature>
<accession>A0A0G8XMJ3</accession>
<dbReference type="Proteomes" id="UP000289372">
    <property type="component" value="Unassembled WGS sequence"/>
</dbReference>
<dbReference type="GO" id="GO:0009055">
    <property type="term" value="F:electron transfer activity"/>
    <property type="evidence" value="ECO:0007669"/>
    <property type="project" value="InterPro"/>
</dbReference>
<keyword evidence="1 4" id="KW-0349">Heme</keyword>
<dbReference type="PANTHER" id="PTHR35008">
    <property type="entry name" value="BLL4482 PROTEIN-RELATED"/>
    <property type="match status" value="1"/>
</dbReference>
<reference evidence="9 11" key="2">
    <citation type="submission" date="2018-02" db="EMBL/GenBank/DDBJ databases">
        <title>Characterization of Xanthomonas diversity in transplant houses and field plants.</title>
        <authorList>
            <person name="Abrahamian P."/>
            <person name="Timilsina S."/>
            <person name="Minsavage G.V."/>
            <person name="Goss E.M."/>
            <person name="Jones J.B."/>
            <person name="Vallad G.E."/>
        </authorList>
    </citation>
    <scope>NUCLEOTIDE SEQUENCE [LARGE SCALE GENOMIC DNA]</scope>
    <source>
        <strain evidence="9 11">GEV2132</strain>
    </source>
</reference>
<sequence length="141" mass="14906">MSLLPRACGATVALAILALLLPPNVRDAQAQSSDATQLFPQQGFAKASGQDVYQAICQGCHMPAGRGAQGAGDYPALAGNPKLAAGPYVTMMVLDGHAGMPGFADMLDDRQVAEVVSYVRTHFGNDYAERVTIDDVRSLRR</sequence>
<dbReference type="EMBL" id="PUUL01000027">
    <property type="protein sequence ID" value="RXD55757.1"/>
    <property type="molecule type" value="Genomic_DNA"/>
</dbReference>
<reference evidence="7 10" key="1">
    <citation type="submission" date="2015-02" db="EMBL/GenBank/DDBJ databases">
        <title>Whole genome sequencing of multiple isolates of three species of pepper and tomato-infecting xanthomonads reveals genetic diversity in field strains and pinpoints effectors responsible for host specificity.</title>
        <authorList>
            <person name="Schwartz A."/>
            <person name="Dahlbeck D."/>
            <person name="Staskawicz B."/>
            <person name="Bart R."/>
            <person name="Potnis N."/>
            <person name="Minsavage G."/>
            <person name="Timilsina S."/>
            <person name="Goss E."/>
            <person name="Jones J."/>
            <person name="Vallad G."/>
            <person name="Barak J."/>
            <person name="Miller S."/>
            <person name="Ritchie D."/>
            <person name="Martins J.Jr."/>
            <person name="Patane J.S."/>
            <person name="Setubal J.C."/>
        </authorList>
    </citation>
    <scope>NUCLEOTIDE SEQUENCE [LARGE SCALE GENOMIC DNA]</scope>
    <source>
        <strain evidence="7 10">Xp3-15</strain>
    </source>
</reference>
<dbReference type="GO" id="GO:0020037">
    <property type="term" value="F:heme binding"/>
    <property type="evidence" value="ECO:0007669"/>
    <property type="project" value="InterPro"/>
</dbReference>
<gene>
    <name evidence="9" type="ORF">DB769_05020</name>
    <name evidence="8" type="ORF">G3W61_12305</name>
    <name evidence="7" type="ORF">XP315_02110</name>
</gene>
<evidence type="ECO:0000256" key="2">
    <source>
        <dbReference type="ARBA" id="ARBA00022723"/>
    </source>
</evidence>
<dbReference type="AlphaFoldDB" id="A0A0G8XMJ3"/>
<evidence type="ECO:0000313" key="10">
    <source>
        <dbReference type="Proteomes" id="UP000035369"/>
    </source>
</evidence>
<keyword evidence="10" id="KW-1185">Reference proteome</keyword>
<dbReference type="InterPro" id="IPR036909">
    <property type="entry name" value="Cyt_c-like_dom_sf"/>
</dbReference>
<proteinExistence type="predicted"/>
<feature type="chain" id="PRO_5044542779" evidence="5">
    <location>
        <begin position="29"/>
        <end position="141"/>
    </location>
</feature>
<dbReference type="Proteomes" id="UP000471082">
    <property type="component" value="Unassembled WGS sequence"/>
</dbReference>
<reference evidence="8 12" key="3">
    <citation type="submission" date="2019-11" db="EMBL/GenBank/DDBJ databases">
        <title>Genome-resolved metagenomics to study the prevalence of co-infection and intraspecific heterogeneity among plant pathogen metapopulations.</title>
        <authorList>
            <person name="Newberry E."/>
            <person name="Bhandari R."/>
            <person name="Kemble J."/>
            <person name="Sikora E."/>
            <person name="Potnis N."/>
        </authorList>
    </citation>
    <scope>NUCLEOTIDE SEQUENCE [LARGE SCALE GENOMIC DNA]</scope>
    <source>
        <strain evidence="8">Xp_Tom_Tuscaloosa_18b</strain>
    </source>
</reference>
<evidence type="ECO:0000313" key="11">
    <source>
        <dbReference type="Proteomes" id="UP000289372"/>
    </source>
</evidence>
<dbReference type="GeneID" id="61775951"/>
<evidence type="ECO:0000256" key="3">
    <source>
        <dbReference type="ARBA" id="ARBA00023004"/>
    </source>
</evidence>
<dbReference type="EMBL" id="JAAGYU010000050">
    <property type="protein sequence ID" value="NEL77023.1"/>
    <property type="molecule type" value="Genomic_DNA"/>
</dbReference>
<dbReference type="KEGG" id="xpe:BJD13_22030"/>
<dbReference type="InterPro" id="IPR051459">
    <property type="entry name" value="Cytochrome_c-type_DH"/>
</dbReference>
<evidence type="ECO:0000259" key="6">
    <source>
        <dbReference type="PROSITE" id="PS51007"/>
    </source>
</evidence>
<evidence type="ECO:0000313" key="7">
    <source>
        <dbReference type="EMBL" id="KLC09280.1"/>
    </source>
</evidence>
<keyword evidence="2 4" id="KW-0479">Metal-binding</keyword>
<evidence type="ECO:0000313" key="12">
    <source>
        <dbReference type="Proteomes" id="UP000471082"/>
    </source>
</evidence>
<dbReference type="GO" id="GO:0046872">
    <property type="term" value="F:metal ion binding"/>
    <property type="evidence" value="ECO:0007669"/>
    <property type="project" value="UniProtKB-KW"/>
</dbReference>
<evidence type="ECO:0000256" key="1">
    <source>
        <dbReference type="ARBA" id="ARBA00022617"/>
    </source>
</evidence>
<dbReference type="PANTHER" id="PTHR35008:SF9">
    <property type="entry name" value="CYTOCHROME C DOMAIN-CONTAINING PROTEIN"/>
    <property type="match status" value="1"/>
</dbReference>
<name>A0A0G8XMJ3_XANPE</name>
<dbReference type="PROSITE" id="PS51007">
    <property type="entry name" value="CYTC"/>
    <property type="match status" value="1"/>
</dbReference>
<dbReference type="EMBL" id="JZUY01000032">
    <property type="protein sequence ID" value="KLC09280.1"/>
    <property type="molecule type" value="Genomic_DNA"/>
</dbReference>